<dbReference type="PANTHER" id="PTHR47637:SF1">
    <property type="entry name" value="CHAPERONE SURA"/>
    <property type="match status" value="1"/>
</dbReference>
<evidence type="ECO:0000256" key="1">
    <source>
        <dbReference type="ARBA" id="ARBA00022729"/>
    </source>
</evidence>
<comment type="domain">
    <text evidence="7">The PPIase activity resides only in the second parvulin domain. The N-terminal region and the C-terminal tail are necessary and sufficient for the chaperone activity of SurA. The PPIase activity is dispensable for SurA to function as a chaperone. The N-terminal region and the C-terminal tail are also required for porin recognition.</text>
</comment>
<keyword evidence="6 7" id="KW-0413">Isomerase</keyword>
<keyword evidence="10" id="KW-1185">Reference proteome</keyword>
<dbReference type="Gene3D" id="1.10.4030.10">
    <property type="entry name" value="Porin chaperone SurA, peptide-binding domain"/>
    <property type="match status" value="1"/>
</dbReference>
<dbReference type="GO" id="GO:0050821">
    <property type="term" value="P:protein stabilization"/>
    <property type="evidence" value="ECO:0007669"/>
    <property type="project" value="InterPro"/>
</dbReference>
<comment type="subcellular location">
    <subcellularLocation>
        <location evidence="7">Periplasm</location>
    </subcellularLocation>
    <text evidence="7">Is capable of associating with the outer membrane.</text>
</comment>
<keyword evidence="3 7" id="KW-0574">Periplasm</keyword>
<dbReference type="GO" id="GO:0042277">
    <property type="term" value="F:peptide binding"/>
    <property type="evidence" value="ECO:0007669"/>
    <property type="project" value="InterPro"/>
</dbReference>
<organism evidence="9 10">
    <name type="scientific">Cocleimonas flava</name>
    <dbReference type="NCBI Taxonomy" id="634765"/>
    <lineage>
        <taxon>Bacteria</taxon>
        <taxon>Pseudomonadati</taxon>
        <taxon>Pseudomonadota</taxon>
        <taxon>Gammaproteobacteria</taxon>
        <taxon>Thiotrichales</taxon>
        <taxon>Thiotrichaceae</taxon>
        <taxon>Cocleimonas</taxon>
    </lineage>
</organism>
<dbReference type="Proteomes" id="UP000294887">
    <property type="component" value="Unassembled WGS sequence"/>
</dbReference>
<evidence type="ECO:0000256" key="2">
    <source>
        <dbReference type="ARBA" id="ARBA00022737"/>
    </source>
</evidence>
<keyword evidence="1 7" id="KW-0732">Signal</keyword>
<dbReference type="InterPro" id="IPR046357">
    <property type="entry name" value="PPIase_dom_sf"/>
</dbReference>
<evidence type="ECO:0000313" key="9">
    <source>
        <dbReference type="EMBL" id="TCJ87371.1"/>
    </source>
</evidence>
<dbReference type="GO" id="GO:0003755">
    <property type="term" value="F:peptidyl-prolyl cis-trans isomerase activity"/>
    <property type="evidence" value="ECO:0007669"/>
    <property type="project" value="UniProtKB-UniRule"/>
</dbReference>
<evidence type="ECO:0000256" key="3">
    <source>
        <dbReference type="ARBA" id="ARBA00022764"/>
    </source>
</evidence>
<comment type="function">
    <text evidence="7">Chaperone involved in the correct folding and assembly of outer membrane proteins. Recognizes specific patterns of aromatic residues and the orientation of their side chains, which are found more frequently in integral outer membrane proteins. May act in both early periplasmic and late outer membrane-associated steps of protein maturation.</text>
</comment>
<evidence type="ECO:0000259" key="8">
    <source>
        <dbReference type="PROSITE" id="PS50198"/>
    </source>
</evidence>
<proteinExistence type="inferred from homology"/>
<dbReference type="PROSITE" id="PS50198">
    <property type="entry name" value="PPIC_PPIASE_2"/>
    <property type="match status" value="2"/>
</dbReference>
<dbReference type="SUPFAM" id="SSF109998">
    <property type="entry name" value="Triger factor/SurA peptide-binding domain-like"/>
    <property type="match status" value="1"/>
</dbReference>
<dbReference type="Pfam" id="PF09312">
    <property type="entry name" value="SurA_N"/>
    <property type="match status" value="1"/>
</dbReference>
<feature type="domain" description="PpiC" evidence="8">
    <location>
        <begin position="297"/>
        <end position="392"/>
    </location>
</feature>
<evidence type="ECO:0000256" key="4">
    <source>
        <dbReference type="ARBA" id="ARBA00023110"/>
    </source>
</evidence>
<dbReference type="HAMAP" id="MF_01183">
    <property type="entry name" value="Chaperone_SurA"/>
    <property type="match status" value="1"/>
</dbReference>
<dbReference type="PANTHER" id="PTHR47637">
    <property type="entry name" value="CHAPERONE SURA"/>
    <property type="match status" value="1"/>
</dbReference>
<dbReference type="InterPro" id="IPR023034">
    <property type="entry name" value="PPIase_SurA"/>
</dbReference>
<dbReference type="InterPro" id="IPR050280">
    <property type="entry name" value="OMP_Chaperone_SurA"/>
</dbReference>
<comment type="catalytic activity">
    <reaction evidence="7">
        <text>[protein]-peptidylproline (omega=180) = [protein]-peptidylproline (omega=0)</text>
        <dbReference type="Rhea" id="RHEA:16237"/>
        <dbReference type="Rhea" id="RHEA-COMP:10747"/>
        <dbReference type="Rhea" id="RHEA-COMP:10748"/>
        <dbReference type="ChEBI" id="CHEBI:83833"/>
        <dbReference type="ChEBI" id="CHEBI:83834"/>
        <dbReference type="EC" id="5.2.1.8"/>
    </reaction>
</comment>
<dbReference type="Gene3D" id="3.10.50.40">
    <property type="match status" value="2"/>
</dbReference>
<dbReference type="InterPro" id="IPR015391">
    <property type="entry name" value="SurA_N"/>
</dbReference>
<keyword evidence="2 7" id="KW-0677">Repeat</keyword>
<reference evidence="9 10" key="1">
    <citation type="submission" date="2019-03" db="EMBL/GenBank/DDBJ databases">
        <title>Genomic Encyclopedia of Type Strains, Phase IV (KMG-IV): sequencing the most valuable type-strain genomes for metagenomic binning, comparative biology and taxonomic classification.</title>
        <authorList>
            <person name="Goeker M."/>
        </authorList>
    </citation>
    <scope>NUCLEOTIDE SEQUENCE [LARGE SCALE GENOMIC DNA]</scope>
    <source>
        <strain evidence="9 10">DSM 24830</strain>
    </source>
</reference>
<dbReference type="GO" id="GO:0043165">
    <property type="term" value="P:Gram-negative-bacterium-type cell outer membrane assembly"/>
    <property type="evidence" value="ECO:0007669"/>
    <property type="project" value="InterPro"/>
</dbReference>
<feature type="domain" description="PpiC" evidence="8">
    <location>
        <begin position="246"/>
        <end position="288"/>
    </location>
</feature>
<dbReference type="Pfam" id="PF13616">
    <property type="entry name" value="Rotamase_3"/>
    <property type="match status" value="1"/>
</dbReference>
<dbReference type="GO" id="GO:0030288">
    <property type="term" value="C:outer membrane-bounded periplasmic space"/>
    <property type="evidence" value="ECO:0007669"/>
    <property type="project" value="InterPro"/>
</dbReference>
<gene>
    <name evidence="7" type="primary">surA</name>
    <name evidence="9" type="ORF">EV695_1881</name>
</gene>
<dbReference type="InterPro" id="IPR000297">
    <property type="entry name" value="PPIase_PpiC"/>
</dbReference>
<evidence type="ECO:0000256" key="7">
    <source>
        <dbReference type="HAMAP-Rule" id="MF_01183"/>
    </source>
</evidence>
<dbReference type="EMBL" id="SMFQ01000003">
    <property type="protein sequence ID" value="TCJ87371.1"/>
    <property type="molecule type" value="Genomic_DNA"/>
</dbReference>
<evidence type="ECO:0000256" key="6">
    <source>
        <dbReference type="ARBA" id="ARBA00023235"/>
    </source>
</evidence>
<accession>A0A4R1F9C9</accession>
<dbReference type="SUPFAM" id="SSF54534">
    <property type="entry name" value="FKBP-like"/>
    <property type="match status" value="2"/>
</dbReference>
<evidence type="ECO:0000256" key="5">
    <source>
        <dbReference type="ARBA" id="ARBA00023186"/>
    </source>
</evidence>
<sequence length="439" mass="49586">MVEVQQAKLRKIYTDMTIINNFLRSSNKFLLALGCVLFANTGIAADKTLDSIAAIVNNDVIMISEVKAEAIKAKRSNKQNVSEQTLIKEAMEKLILDKIQVQRAKAVGIKIDDTAVDQAMQSLAEQNKLDLQKFRIALINEGYNYKDFRENIRDRLYMNTLRKRQQVSNKSISESEVDDLIQAESFSLNKGVQYRFIDIFIPNKNGQGVQQFNTNYNRAQQLRKLLLGKSTIPKATLSKMGATSQELGWKESSTLSPAYMRSLSLIGEGELSQVVRDERGFHILKLIEQRGGKRTETKQARVRHILVSADTPNGRIKAIQIRNRILAGENFNKLAKENSADKGSAEKGGEMPISNPAIFVPPFAKAVNSLPLNTLSQPVQTKFGWHIIEVLERKVSDQTRDALKTQAQTLISDKKQEEGFKNWLKSLRDQAFVEYRLNL</sequence>
<dbReference type="InterPro" id="IPR027304">
    <property type="entry name" value="Trigger_fact/SurA_dom_sf"/>
</dbReference>
<dbReference type="GO" id="GO:0051082">
    <property type="term" value="F:unfolded protein binding"/>
    <property type="evidence" value="ECO:0007669"/>
    <property type="project" value="UniProtKB-UniRule"/>
</dbReference>
<dbReference type="GO" id="GO:0006457">
    <property type="term" value="P:protein folding"/>
    <property type="evidence" value="ECO:0007669"/>
    <property type="project" value="UniProtKB-UniRule"/>
</dbReference>
<comment type="caution">
    <text evidence="9">The sequence shown here is derived from an EMBL/GenBank/DDBJ whole genome shotgun (WGS) entry which is preliminary data.</text>
</comment>
<protein>
    <recommendedName>
        <fullName evidence="7">Chaperone SurA</fullName>
    </recommendedName>
    <alternativeName>
        <fullName evidence="7">Peptidyl-prolyl cis-trans isomerase SurA</fullName>
        <shortName evidence="7">PPIase SurA</shortName>
        <ecNumber evidence="7">5.2.1.8</ecNumber>
    </alternativeName>
    <alternativeName>
        <fullName evidence="7">Rotamase SurA</fullName>
    </alternativeName>
</protein>
<keyword evidence="5 7" id="KW-0143">Chaperone</keyword>
<name>A0A4R1F9C9_9GAMM</name>
<dbReference type="AlphaFoldDB" id="A0A4R1F9C9"/>
<keyword evidence="4 7" id="KW-0697">Rotamase</keyword>
<dbReference type="EC" id="5.2.1.8" evidence="7"/>
<evidence type="ECO:0000313" key="10">
    <source>
        <dbReference type="Proteomes" id="UP000294887"/>
    </source>
</evidence>